<accession>A7SIV4</accession>
<dbReference type="PANTHER" id="PTHR43903">
    <property type="entry name" value="NEUROLIGIN"/>
    <property type="match status" value="1"/>
</dbReference>
<feature type="non-terminal residue" evidence="4">
    <location>
        <position position="529"/>
    </location>
</feature>
<comment type="similarity">
    <text evidence="1">Belongs to the type-B carboxylesterase/lipase family.</text>
</comment>
<evidence type="ECO:0000256" key="2">
    <source>
        <dbReference type="ARBA" id="ARBA00022729"/>
    </source>
</evidence>
<keyword evidence="5" id="KW-1185">Reference proteome</keyword>
<evidence type="ECO:0000256" key="1">
    <source>
        <dbReference type="ARBA" id="ARBA00005964"/>
    </source>
</evidence>
<dbReference type="Gene3D" id="3.40.50.1820">
    <property type="entry name" value="alpha/beta hydrolase"/>
    <property type="match status" value="1"/>
</dbReference>
<dbReference type="FunFam" id="3.40.50.1820:FF:000128">
    <property type="entry name" value="Carboxylic ester hydrolase"/>
    <property type="match status" value="1"/>
</dbReference>
<organism evidence="4 5">
    <name type="scientific">Nematostella vectensis</name>
    <name type="common">Starlet sea anemone</name>
    <dbReference type="NCBI Taxonomy" id="45351"/>
    <lineage>
        <taxon>Eukaryota</taxon>
        <taxon>Metazoa</taxon>
        <taxon>Cnidaria</taxon>
        <taxon>Anthozoa</taxon>
        <taxon>Hexacorallia</taxon>
        <taxon>Actiniaria</taxon>
        <taxon>Edwardsiidae</taxon>
        <taxon>Nematostella</taxon>
    </lineage>
</organism>
<feature type="domain" description="Carboxylesterase type B" evidence="3">
    <location>
        <begin position="4"/>
        <end position="524"/>
    </location>
</feature>
<dbReference type="PROSITE" id="PS00941">
    <property type="entry name" value="CARBOXYLESTERASE_B_2"/>
    <property type="match status" value="1"/>
</dbReference>
<dbReference type="InParanoid" id="A7SIV4"/>
<evidence type="ECO:0000259" key="3">
    <source>
        <dbReference type="Pfam" id="PF00135"/>
    </source>
</evidence>
<reference evidence="4 5" key="1">
    <citation type="journal article" date="2007" name="Science">
        <title>Sea anemone genome reveals ancestral eumetazoan gene repertoire and genomic organization.</title>
        <authorList>
            <person name="Putnam N.H."/>
            <person name="Srivastava M."/>
            <person name="Hellsten U."/>
            <person name="Dirks B."/>
            <person name="Chapman J."/>
            <person name="Salamov A."/>
            <person name="Terry A."/>
            <person name="Shapiro H."/>
            <person name="Lindquist E."/>
            <person name="Kapitonov V.V."/>
            <person name="Jurka J."/>
            <person name="Genikhovich G."/>
            <person name="Grigoriev I.V."/>
            <person name="Lucas S.M."/>
            <person name="Steele R.E."/>
            <person name="Finnerty J.R."/>
            <person name="Technau U."/>
            <person name="Martindale M.Q."/>
            <person name="Rokhsar D.S."/>
        </authorList>
    </citation>
    <scope>NUCLEOTIDE SEQUENCE [LARGE SCALE GENOMIC DNA]</scope>
    <source>
        <strain evidence="5">CH2 X CH6</strain>
    </source>
</reference>
<keyword evidence="2" id="KW-0732">Signal</keyword>
<dbReference type="InterPro" id="IPR002018">
    <property type="entry name" value="CarbesteraseB"/>
</dbReference>
<dbReference type="OMA" id="RERTYLY"/>
<dbReference type="Pfam" id="PF00135">
    <property type="entry name" value="COesterase"/>
    <property type="match status" value="1"/>
</dbReference>
<protein>
    <recommendedName>
        <fullName evidence="3">Carboxylesterase type B domain-containing protein</fullName>
    </recommendedName>
</protein>
<evidence type="ECO:0000313" key="4">
    <source>
        <dbReference type="EMBL" id="EDO36346.1"/>
    </source>
</evidence>
<dbReference type="ESTHER" id="nemve-a7siv4">
    <property type="family name" value="Carb_B_Root"/>
</dbReference>
<dbReference type="InterPro" id="IPR019819">
    <property type="entry name" value="Carboxylesterase_B_CS"/>
</dbReference>
<dbReference type="AlphaFoldDB" id="A7SIV4"/>
<sequence length="529" mass="58256">KEPLIVQTKSGAVEGRLEPTFHGLCTRQFRAIRYAEAPIGDLRFAKSKPVRSWNGVKDATQHGPICPQEKDEVFIRMLNIDIPEGSEDCLTLSIYTPQHTSPKLRAVMVWVHGGGFSSGSSRGFDPSVLVALHDVIVVTINYRLGVLGFFNIPDTDVKGNYGLFDQSLALQWVQQNIASFGGNPQSVTIFGESVGGMSVSAHLLSPISKGLFHRVIAQSGSASFDSFVGHEANSAGLVKVFADAIGCEFNASLVVCLRTKSVKEVFEAQRNVTAPQNSGKMLLTTPVVDGEFLTGSTKQLLREGKINKADVMLGVNANEGGFFALLFPGHLKNGLPQQQLHAAMETSLKSFTGMNTIALEAVKFEYQDNKKLNDNITNRQMLMEFGTDYMFLAPAVFEAIALANAGQAPFFYVFEHLPDFYHVGPWLSSMHGLDLLFMTGVPFSPGHNAKLLQALVGNYSAMDKGLSLYMMELWTNFAKYGDPNHTQSTPVVWPRFNATFQSHLIISLNPRVEQMPRADKMAFWNEFFP</sequence>
<dbReference type="STRING" id="45351.A7SIV4"/>
<dbReference type="PhylomeDB" id="A7SIV4"/>
<dbReference type="InterPro" id="IPR051093">
    <property type="entry name" value="Neuroligin/BSAL"/>
</dbReference>
<evidence type="ECO:0000313" key="5">
    <source>
        <dbReference type="Proteomes" id="UP000001593"/>
    </source>
</evidence>
<dbReference type="EMBL" id="DS469672">
    <property type="protein sequence ID" value="EDO36346.1"/>
    <property type="molecule type" value="Genomic_DNA"/>
</dbReference>
<dbReference type="HOGENOM" id="CLU_006586_13_0_1"/>
<dbReference type="SUPFAM" id="SSF53474">
    <property type="entry name" value="alpha/beta-Hydrolases"/>
    <property type="match status" value="1"/>
</dbReference>
<dbReference type="eggNOG" id="KOG4389">
    <property type="taxonomic scope" value="Eukaryota"/>
</dbReference>
<name>A7SIV4_NEMVE</name>
<feature type="non-terminal residue" evidence="4">
    <location>
        <position position="1"/>
    </location>
</feature>
<dbReference type="Proteomes" id="UP000001593">
    <property type="component" value="Unassembled WGS sequence"/>
</dbReference>
<gene>
    <name evidence="4" type="ORF">NEMVEDRAFT_v1g119959</name>
</gene>
<dbReference type="InterPro" id="IPR029058">
    <property type="entry name" value="AB_hydrolase_fold"/>
</dbReference>
<proteinExistence type="inferred from homology"/>